<reference evidence="2" key="1">
    <citation type="submission" date="2014-11" db="EMBL/GenBank/DDBJ databases">
        <authorList>
            <person name="Amaro Gonzalez C."/>
        </authorList>
    </citation>
    <scope>NUCLEOTIDE SEQUENCE</scope>
</reference>
<evidence type="ECO:0000256" key="1">
    <source>
        <dbReference type="SAM" id="MobiDB-lite"/>
    </source>
</evidence>
<dbReference type="EMBL" id="GBXM01053812">
    <property type="protein sequence ID" value="JAH54765.1"/>
    <property type="molecule type" value="Transcribed_RNA"/>
</dbReference>
<protein>
    <submittedName>
        <fullName evidence="2">Uncharacterized protein</fullName>
    </submittedName>
</protein>
<dbReference type="EMBL" id="GBXM01050558">
    <property type="protein sequence ID" value="JAH58019.1"/>
    <property type="molecule type" value="Transcribed_RNA"/>
</dbReference>
<organism evidence="2">
    <name type="scientific">Anguilla anguilla</name>
    <name type="common">European freshwater eel</name>
    <name type="synonym">Muraena anguilla</name>
    <dbReference type="NCBI Taxonomy" id="7936"/>
    <lineage>
        <taxon>Eukaryota</taxon>
        <taxon>Metazoa</taxon>
        <taxon>Chordata</taxon>
        <taxon>Craniata</taxon>
        <taxon>Vertebrata</taxon>
        <taxon>Euteleostomi</taxon>
        <taxon>Actinopterygii</taxon>
        <taxon>Neopterygii</taxon>
        <taxon>Teleostei</taxon>
        <taxon>Anguilliformes</taxon>
        <taxon>Anguillidae</taxon>
        <taxon>Anguilla</taxon>
    </lineage>
</organism>
<name>A0A0E9TWG0_ANGAN</name>
<proteinExistence type="predicted"/>
<dbReference type="AlphaFoldDB" id="A0A0E9TWG0"/>
<accession>A0A0E9TWG0</accession>
<feature type="region of interest" description="Disordered" evidence="1">
    <location>
        <begin position="25"/>
        <end position="71"/>
    </location>
</feature>
<feature type="compositionally biased region" description="Low complexity" evidence="1">
    <location>
        <begin position="44"/>
        <end position="65"/>
    </location>
</feature>
<feature type="compositionally biased region" description="Low complexity" evidence="1">
    <location>
        <begin position="25"/>
        <end position="34"/>
    </location>
</feature>
<sequence length="71" mass="7635">METPTDENRQVNNNVCKIPIIATQSTAAPSSTSSGKITNVQRTIISHTQPSSHPSIPIPDHSTSDQPNRSL</sequence>
<reference evidence="2" key="2">
    <citation type="journal article" date="2015" name="Fish Shellfish Immunol.">
        <title>Early steps in the European eel (Anguilla anguilla)-Vibrio vulnificus interaction in the gills: Role of the RtxA13 toxin.</title>
        <authorList>
            <person name="Callol A."/>
            <person name="Pajuelo D."/>
            <person name="Ebbesson L."/>
            <person name="Teles M."/>
            <person name="MacKenzie S."/>
            <person name="Amaro C."/>
        </authorList>
    </citation>
    <scope>NUCLEOTIDE SEQUENCE</scope>
</reference>
<evidence type="ECO:0000313" key="2">
    <source>
        <dbReference type="EMBL" id="JAH58019.1"/>
    </source>
</evidence>